<dbReference type="GO" id="GO:1901135">
    <property type="term" value="P:carbohydrate derivative metabolic process"/>
    <property type="evidence" value="ECO:0007669"/>
    <property type="project" value="UniProtKB-ARBA"/>
</dbReference>
<dbReference type="Proteomes" id="UP000787472">
    <property type="component" value="Unassembled WGS sequence"/>
</dbReference>
<dbReference type="GO" id="GO:0016757">
    <property type="term" value="F:glycosyltransferase activity"/>
    <property type="evidence" value="ECO:0007669"/>
    <property type="project" value="InterPro"/>
</dbReference>
<dbReference type="PANTHER" id="PTHR12526:SF641">
    <property type="entry name" value="LIPOPOLYSACCHARIDE CORE BIOSYNTHESIS PROTEIN RFAG"/>
    <property type="match status" value="1"/>
</dbReference>
<keyword evidence="3" id="KW-1185">Reference proteome</keyword>
<dbReference type="CDD" id="cd03801">
    <property type="entry name" value="GT4_PimA-like"/>
    <property type="match status" value="1"/>
</dbReference>
<dbReference type="Gene3D" id="3.40.50.2000">
    <property type="entry name" value="Glycogen Phosphorylase B"/>
    <property type="match status" value="2"/>
</dbReference>
<gene>
    <name evidence="2" type="ORF">G8770_13455</name>
</gene>
<protein>
    <submittedName>
        <fullName evidence="2">Glycosyltransferase family 4 protein</fullName>
    </submittedName>
</protein>
<dbReference type="Pfam" id="PF00534">
    <property type="entry name" value="Glycos_transf_1"/>
    <property type="match status" value="1"/>
</dbReference>
<reference evidence="2" key="1">
    <citation type="submission" date="2020-03" db="EMBL/GenBank/DDBJ databases">
        <authorList>
            <person name="Guo F."/>
        </authorList>
    </citation>
    <scope>NUCLEOTIDE SEQUENCE</scope>
    <source>
        <strain evidence="2">JCM 30134</strain>
    </source>
</reference>
<comment type="caution">
    <text evidence="2">The sequence shown here is derived from an EMBL/GenBank/DDBJ whole genome shotgun (WGS) entry which is preliminary data.</text>
</comment>
<evidence type="ECO:0000313" key="2">
    <source>
        <dbReference type="EMBL" id="NHO66550.1"/>
    </source>
</evidence>
<name>A0A9E5JX53_9GAMM</name>
<dbReference type="EMBL" id="JAAONZ010000010">
    <property type="protein sequence ID" value="NHO66550.1"/>
    <property type="molecule type" value="Genomic_DNA"/>
</dbReference>
<dbReference type="AlphaFoldDB" id="A0A9E5JX53"/>
<dbReference type="InterPro" id="IPR001296">
    <property type="entry name" value="Glyco_trans_1"/>
</dbReference>
<sequence>MKLAFCLYKYFSFGGLQRDFLAVASECHRRGHQITAYVLEWQGEVPEWLEVVTVPVKGWASYRRYQNFTQWLRDRQVADQFDLMIGFNKMPDLDVYFAADPCFKEKALERSAWYQNSGRGKHFLHYEDVIFAPHSKTEILTIARNQGNIFQKYYATPEPRIHLLPPGIDPAYKDASEREIQRRAFRQEFQLSDDETLLLMVGSGFKTKGLDRALLALASLPQAQLLKTRFFIVGQDTPSRFKRQAKKLGVLDRVRFFAGRSDVRRFMFGADLMLHPAYYESAGKVLIESLCSGLPVLVTDVCGYAHYIHDAGAGQVLASPFSQDTLNQLLASMLLELPQQSWSENGLAFAQNHDLYSQPQYAADVIDQVLSRERS</sequence>
<evidence type="ECO:0000313" key="3">
    <source>
        <dbReference type="Proteomes" id="UP000787472"/>
    </source>
</evidence>
<feature type="domain" description="Glycosyl transferase family 1" evidence="1">
    <location>
        <begin position="182"/>
        <end position="345"/>
    </location>
</feature>
<accession>A0A9E5JX53</accession>
<evidence type="ECO:0000259" key="1">
    <source>
        <dbReference type="Pfam" id="PF00534"/>
    </source>
</evidence>
<organism evidence="2 3">
    <name type="scientific">Pseudomaricurvus hydrocarbonicus</name>
    <dbReference type="NCBI Taxonomy" id="1470433"/>
    <lineage>
        <taxon>Bacteria</taxon>
        <taxon>Pseudomonadati</taxon>
        <taxon>Pseudomonadota</taxon>
        <taxon>Gammaproteobacteria</taxon>
        <taxon>Cellvibrionales</taxon>
        <taxon>Cellvibrionaceae</taxon>
        <taxon>Pseudomaricurvus</taxon>
    </lineage>
</organism>
<dbReference type="SUPFAM" id="SSF53756">
    <property type="entry name" value="UDP-Glycosyltransferase/glycogen phosphorylase"/>
    <property type="match status" value="1"/>
</dbReference>
<proteinExistence type="predicted"/>
<dbReference type="RefSeq" id="WP_167187602.1">
    <property type="nucleotide sequence ID" value="NZ_JAAONZ010000010.1"/>
</dbReference>
<dbReference type="PANTHER" id="PTHR12526">
    <property type="entry name" value="GLYCOSYLTRANSFERASE"/>
    <property type="match status" value="1"/>
</dbReference>